<dbReference type="Proteomes" id="UP000702425">
    <property type="component" value="Unassembled WGS sequence"/>
</dbReference>
<reference evidence="1 2" key="1">
    <citation type="journal article" date="2020" name="Sci. Rep.">
        <title>A novel cyanobacterial geosmin producer, revising GeoA distribution and dispersion patterns in Bacteria.</title>
        <authorList>
            <person name="Churro C."/>
            <person name="Semedo-Aguiar A.P."/>
            <person name="Silva A.D."/>
            <person name="Pereira-Leal J.B."/>
            <person name="Leite R.B."/>
        </authorList>
    </citation>
    <scope>NUCLEOTIDE SEQUENCE [LARGE SCALE GENOMIC DNA]</scope>
    <source>
        <strain evidence="1 2">IPMA8</strain>
    </source>
</reference>
<gene>
    <name evidence="1" type="ORF">E5S67_05270</name>
</gene>
<name>A0ABX2D6Q2_9CYAN</name>
<protein>
    <submittedName>
        <fullName evidence="1">Uncharacterized protein</fullName>
    </submittedName>
</protein>
<dbReference type="EMBL" id="SRRZ01000133">
    <property type="protein sequence ID" value="NQE37498.1"/>
    <property type="molecule type" value="Genomic_DNA"/>
</dbReference>
<evidence type="ECO:0000313" key="1">
    <source>
        <dbReference type="EMBL" id="NQE37498.1"/>
    </source>
</evidence>
<keyword evidence="2" id="KW-1185">Reference proteome</keyword>
<sequence>MVESIKIPNLTNSGINRKHSSVPGFLRKYLVAVLEPS</sequence>
<comment type="caution">
    <text evidence="1">The sequence shown here is derived from an EMBL/GenBank/DDBJ whole genome shotgun (WGS) entry which is preliminary data.</text>
</comment>
<organism evidence="1 2">
    <name type="scientific">Microcoleus asticus IPMA8</name>
    <dbReference type="NCBI Taxonomy" id="2563858"/>
    <lineage>
        <taxon>Bacteria</taxon>
        <taxon>Bacillati</taxon>
        <taxon>Cyanobacteriota</taxon>
        <taxon>Cyanophyceae</taxon>
        <taxon>Oscillatoriophycideae</taxon>
        <taxon>Oscillatoriales</taxon>
        <taxon>Microcoleaceae</taxon>
        <taxon>Microcoleus</taxon>
        <taxon>Microcoleus asticus</taxon>
    </lineage>
</organism>
<proteinExistence type="predicted"/>
<accession>A0ABX2D6Q2</accession>
<evidence type="ECO:0000313" key="2">
    <source>
        <dbReference type="Proteomes" id="UP000702425"/>
    </source>
</evidence>